<comment type="caution">
    <text evidence="2">The sequence shown here is derived from an EMBL/GenBank/DDBJ whole genome shotgun (WGS) entry which is preliminary data.</text>
</comment>
<sequence length="408" mass="48108">MKELQMIANNIIQTTNAAVYQDGEKLINEKLLSSSRKDFIDKNRDRIIEDFNHQLNTIITLAIDQAQKSFDGNIERSCYLPEMKQKVSRSMKPPIHFAQHLLEKMFEERLTDLLRKTRVDDAQKQLLKSVQNELDQNKSLQLDYFKNQLEKDFQCITEQYQKDLESSFETEATIIEKILQFYNSQLLCKQVETKENYFYHLLFRINDQTQYKSHFEKFENCFSITRRYPTHQATTTLGGLRRTITSLFKKPSDEYIDSLWTTLKDRLKWFTNNNKEQKNKKIFTEIWNVVLRTFEEELLKLINNTTYFSSNPKTIHHLFQLIENAMSSQCITSNVEFLEKHILCSDVAIIGLNIIIIEAINKKESNYKLNLENLTNEIKECKENLLKQCVAMKDAFELGQTLAETIGK</sequence>
<protein>
    <submittedName>
        <fullName evidence="2">Uncharacterized protein</fullName>
    </submittedName>
</protein>
<feature type="coiled-coil region" evidence="1">
    <location>
        <begin position="357"/>
        <end position="391"/>
    </location>
</feature>
<dbReference type="EMBL" id="CAJNOT010000668">
    <property type="protein sequence ID" value="CAF1050675.1"/>
    <property type="molecule type" value="Genomic_DNA"/>
</dbReference>
<evidence type="ECO:0000313" key="3">
    <source>
        <dbReference type="Proteomes" id="UP000663864"/>
    </source>
</evidence>
<accession>A0A814KGV9</accession>
<organism evidence="2 3">
    <name type="scientific">Rotaria sordida</name>
    <dbReference type="NCBI Taxonomy" id="392033"/>
    <lineage>
        <taxon>Eukaryota</taxon>
        <taxon>Metazoa</taxon>
        <taxon>Spiralia</taxon>
        <taxon>Gnathifera</taxon>
        <taxon>Rotifera</taxon>
        <taxon>Eurotatoria</taxon>
        <taxon>Bdelloidea</taxon>
        <taxon>Philodinida</taxon>
        <taxon>Philodinidae</taxon>
        <taxon>Rotaria</taxon>
    </lineage>
</organism>
<proteinExistence type="predicted"/>
<dbReference type="AlphaFoldDB" id="A0A814KGV9"/>
<evidence type="ECO:0000256" key="1">
    <source>
        <dbReference type="SAM" id="Coils"/>
    </source>
</evidence>
<name>A0A814KGV9_9BILA</name>
<evidence type="ECO:0000313" key="2">
    <source>
        <dbReference type="EMBL" id="CAF1050675.1"/>
    </source>
</evidence>
<reference evidence="2" key="1">
    <citation type="submission" date="2021-02" db="EMBL/GenBank/DDBJ databases">
        <authorList>
            <person name="Nowell W R."/>
        </authorList>
    </citation>
    <scope>NUCLEOTIDE SEQUENCE</scope>
</reference>
<keyword evidence="1" id="KW-0175">Coiled coil</keyword>
<gene>
    <name evidence="2" type="ORF">ZHD862_LOCUS15036</name>
</gene>
<dbReference type="Proteomes" id="UP000663864">
    <property type="component" value="Unassembled WGS sequence"/>
</dbReference>